<sequence>MTQVDALATALAATSVHTASGASEASTSNVSNLKTSKPSFASVFRSGQTAHSSILTKDTAASSAASSSTTIPPASVDTSPHAVPAAAEPSSSSLLCEPAPVGDTILQAIRKRDDRIFFSQYENQMAALVRDPTRTSIELGAMNAYQRLLVYRCADQFQLEHRLDRATNCITLSKTASTSHPSALLSIRAREFLVQRDGIDPVSVHPAIANLAASSTPETTNTSSPSSSASTSSPASPAPAPAAILSSSSNAPKPGFQIMRRDPSKNRQSPLCSADNDSNDPDKAAAKARKDMTLEERLASYRAARARIFGGAATNTSSGSASPTSSTPPPESSEVNDQAGDAASISRDHKASPSSSAASSLVASPVAARPVSRSKKPSSSATQDGPAQKGRGKTKGKGAAAQSTSDSTHDDPEFSRALPMSSHPASPPAFGALQQSSPLSLPGHVAHGYFPPMQHPALLQQSQSNPNLRSRAPAFHPQGSSTPAYSTGGGLRHPADVAAQTQRLWSQPGEAIQADAFPALGSSGANSTQRHPHPQNNGLNAQAPGGGAWNRSQVNAPMAGSAVGQEHHMNGVGVWAQQVPNNAALRHPQQSQQQHNPAHLPYPHQQQQHPHQHQQQHFQPAFQSPFPMQYTPKGQHQAHVYAPSNYTAPRSAASSRASSQRGGGGHNARDDAASVSSLTASSRSASFSGPSGASNTNATQQANGGSGNSSSNGGNSKPTAALAHPSLPARPAWLPSSSNSAPAWSGAEGSVER</sequence>
<feature type="domain" description="SUZ" evidence="2">
    <location>
        <begin position="223"/>
        <end position="313"/>
    </location>
</feature>
<feature type="compositionally biased region" description="Low complexity" evidence="1">
    <location>
        <begin position="312"/>
        <end position="325"/>
    </location>
</feature>
<dbReference type="InterPro" id="IPR051937">
    <property type="entry name" value="R3H_domain_containing"/>
</dbReference>
<dbReference type="GO" id="GO:0006012">
    <property type="term" value="P:galactose metabolic process"/>
    <property type="evidence" value="ECO:0007669"/>
    <property type="project" value="TreeGrafter"/>
</dbReference>
<dbReference type="Gene3D" id="3.30.1370.50">
    <property type="entry name" value="R3H-like domain"/>
    <property type="match status" value="1"/>
</dbReference>
<feature type="region of interest" description="Disordered" evidence="1">
    <location>
        <begin position="647"/>
        <end position="753"/>
    </location>
</feature>
<feature type="compositionally biased region" description="Low complexity" evidence="1">
    <location>
        <begin position="650"/>
        <end position="660"/>
    </location>
</feature>
<dbReference type="SUPFAM" id="SSF82708">
    <property type="entry name" value="R3H domain"/>
    <property type="match status" value="1"/>
</dbReference>
<protein>
    <recommendedName>
        <fullName evidence="2">SUZ domain-containing protein</fullName>
    </recommendedName>
</protein>
<evidence type="ECO:0000256" key="1">
    <source>
        <dbReference type="SAM" id="MobiDB-lite"/>
    </source>
</evidence>
<feature type="region of interest" description="Disordered" evidence="1">
    <location>
        <begin position="519"/>
        <end position="553"/>
    </location>
</feature>
<feature type="compositionally biased region" description="Low complexity" evidence="1">
    <location>
        <begin position="673"/>
        <end position="694"/>
    </location>
</feature>
<evidence type="ECO:0000259" key="2">
    <source>
        <dbReference type="PROSITE" id="PS51673"/>
    </source>
</evidence>
<feature type="region of interest" description="Disordered" evidence="1">
    <location>
        <begin position="585"/>
        <end position="618"/>
    </location>
</feature>
<feature type="compositionally biased region" description="Polar residues" evidence="1">
    <location>
        <begin position="459"/>
        <end position="468"/>
    </location>
</feature>
<evidence type="ECO:0000313" key="3">
    <source>
        <dbReference type="EMBL" id="CDU25304.1"/>
    </source>
</evidence>
<feature type="compositionally biased region" description="Low complexity" evidence="1">
    <location>
        <begin position="352"/>
        <end position="381"/>
    </location>
</feature>
<dbReference type="AlphaFoldDB" id="A0A127ZGS4"/>
<dbReference type="GO" id="GO:0003676">
    <property type="term" value="F:nucleic acid binding"/>
    <property type="evidence" value="ECO:0007669"/>
    <property type="project" value="InterPro"/>
</dbReference>
<feature type="region of interest" description="Disordered" evidence="1">
    <location>
        <begin position="312"/>
        <end position="493"/>
    </location>
</feature>
<accession>A0A127ZGS4</accession>
<feature type="compositionally biased region" description="Low complexity" evidence="1">
    <location>
        <begin position="79"/>
        <end position="95"/>
    </location>
</feature>
<dbReference type="PANTHER" id="PTHR15672:SF8">
    <property type="entry name" value="PROTEIN ENCORE"/>
    <property type="match status" value="1"/>
</dbReference>
<dbReference type="PANTHER" id="PTHR15672">
    <property type="entry name" value="CAMP-REGULATED PHOSPHOPROTEIN 21 RELATED R3H DOMAIN CONTAINING PROTEIN"/>
    <property type="match status" value="1"/>
</dbReference>
<feature type="region of interest" description="Disordered" evidence="1">
    <location>
        <begin position="59"/>
        <end position="95"/>
    </location>
</feature>
<reference evidence="3" key="1">
    <citation type="submission" date="2014-06" db="EMBL/GenBank/DDBJ databases">
        <authorList>
            <person name="Ju J."/>
            <person name="Zhang J."/>
        </authorList>
    </citation>
    <scope>NUCLEOTIDE SEQUENCE</scope>
    <source>
        <strain evidence="3">SscI8</strain>
    </source>
</reference>
<dbReference type="Pfam" id="PF12752">
    <property type="entry name" value="SUZ"/>
    <property type="match status" value="1"/>
</dbReference>
<feature type="compositionally biased region" description="Low complexity" evidence="1">
    <location>
        <begin position="603"/>
        <end position="618"/>
    </location>
</feature>
<feature type="compositionally biased region" description="Basic and acidic residues" evidence="1">
    <location>
        <begin position="280"/>
        <end position="291"/>
    </location>
</feature>
<feature type="compositionally biased region" description="Polar residues" evidence="1">
    <location>
        <begin position="523"/>
        <end position="540"/>
    </location>
</feature>
<feature type="region of interest" description="Disordered" evidence="1">
    <location>
        <begin position="213"/>
        <end position="291"/>
    </location>
</feature>
<feature type="compositionally biased region" description="Low complexity" evidence="1">
    <location>
        <begin position="59"/>
        <end position="70"/>
    </location>
</feature>
<proteinExistence type="predicted"/>
<dbReference type="InterPro" id="IPR024771">
    <property type="entry name" value="SUZ"/>
</dbReference>
<dbReference type="CDD" id="cd02642">
    <property type="entry name" value="R3H_encore_like"/>
    <property type="match status" value="1"/>
</dbReference>
<gene>
    <name evidence="3" type="ORF">SPSC_05138</name>
</gene>
<dbReference type="InterPro" id="IPR036867">
    <property type="entry name" value="R3H_dom_sf"/>
</dbReference>
<organism evidence="3">
    <name type="scientific">Sporisorium scitamineum</name>
    <dbReference type="NCBI Taxonomy" id="49012"/>
    <lineage>
        <taxon>Eukaryota</taxon>
        <taxon>Fungi</taxon>
        <taxon>Dikarya</taxon>
        <taxon>Basidiomycota</taxon>
        <taxon>Ustilaginomycotina</taxon>
        <taxon>Ustilaginomycetes</taxon>
        <taxon>Ustilaginales</taxon>
        <taxon>Ustilaginaceae</taxon>
        <taxon>Sporisorium</taxon>
    </lineage>
</organism>
<feature type="compositionally biased region" description="Low complexity" evidence="1">
    <location>
        <begin position="213"/>
        <end position="252"/>
    </location>
</feature>
<name>A0A127ZGS4_9BASI</name>
<dbReference type="EMBL" id="LK056684">
    <property type="protein sequence ID" value="CDU25304.1"/>
    <property type="molecule type" value="Genomic_DNA"/>
</dbReference>
<dbReference type="PROSITE" id="PS51673">
    <property type="entry name" value="SUZ"/>
    <property type="match status" value="1"/>
</dbReference>
<dbReference type="OrthoDB" id="278430at2759"/>